<dbReference type="SUPFAM" id="SSF81343">
    <property type="entry name" value="Fumarate reductase respiratory complex transmembrane subunits"/>
    <property type="match status" value="1"/>
</dbReference>
<evidence type="ECO:0008006" key="11">
    <source>
        <dbReference type="Google" id="ProtNLM"/>
    </source>
</evidence>
<evidence type="ECO:0000256" key="5">
    <source>
        <dbReference type="ARBA" id="ARBA00022989"/>
    </source>
</evidence>
<dbReference type="RefSeq" id="WP_062417736.1">
    <property type="nucleotide sequence ID" value="NZ_DF967974.1"/>
</dbReference>
<feature type="transmembrane region" description="Helical" evidence="8">
    <location>
        <begin position="106"/>
        <end position="126"/>
    </location>
</feature>
<sequence length="139" mass="15666">MSRLKTALGGYAGYQGREGHLAFLLHRVTGLGTVLFLTIHIVDTALVYFRPELYMDAVALYRSTLFGIGEVFLVFCVFYHGINGLRIAAFDLFLKKNWQIQTARSSVRWTLGLTLLLWLPATVIMVRNLLIHNFGLFGG</sequence>
<reference evidence="9 10" key="1">
    <citation type="submission" date="2015-07" db="EMBL/GenBank/DDBJ databases">
        <title>Genome sequence of Levilinea saccharolytica DSM 16555.</title>
        <authorList>
            <person name="Hemp J."/>
            <person name="Ward L.M."/>
            <person name="Pace L.A."/>
            <person name="Fischer W.W."/>
        </authorList>
    </citation>
    <scope>NUCLEOTIDE SEQUENCE [LARGE SCALE GENOMIC DNA]</scope>
    <source>
        <strain evidence="9 10">KIBI-1</strain>
    </source>
</reference>
<dbReference type="GO" id="GO:0016020">
    <property type="term" value="C:membrane"/>
    <property type="evidence" value="ECO:0007669"/>
    <property type="project" value="UniProtKB-SubCell"/>
</dbReference>
<comment type="caution">
    <text evidence="9">The sequence shown here is derived from an EMBL/GenBank/DDBJ whole genome shotgun (WGS) entry which is preliminary data.</text>
</comment>
<evidence type="ECO:0000256" key="8">
    <source>
        <dbReference type="SAM" id="Phobius"/>
    </source>
</evidence>
<evidence type="ECO:0000256" key="6">
    <source>
        <dbReference type="ARBA" id="ARBA00023004"/>
    </source>
</evidence>
<dbReference type="PANTHER" id="PTHR41910:SF1">
    <property type="entry name" value="SUCCINATE DEHYDROGENASE HYDROPHOBIC MEMBRANE ANCHOR SUBUNIT"/>
    <property type="match status" value="1"/>
</dbReference>
<dbReference type="PANTHER" id="PTHR41910">
    <property type="entry name" value="SUCCINATE DEHYDROGENASE 2 MEMBRANE SUBUNIT SDHC"/>
    <property type="match status" value="1"/>
</dbReference>
<dbReference type="Gene3D" id="1.20.1300.10">
    <property type="entry name" value="Fumarate reductase/succinate dehydrogenase, transmembrane subunit"/>
    <property type="match status" value="1"/>
</dbReference>
<evidence type="ECO:0000256" key="3">
    <source>
        <dbReference type="ARBA" id="ARBA00022692"/>
    </source>
</evidence>
<evidence type="ECO:0000256" key="4">
    <source>
        <dbReference type="ARBA" id="ARBA00022723"/>
    </source>
</evidence>
<evidence type="ECO:0000313" key="9">
    <source>
        <dbReference type="EMBL" id="KPL80658.1"/>
    </source>
</evidence>
<name>A0A0N8GPE3_9CHLR</name>
<dbReference type="STRING" id="229921.ADN01_10970"/>
<keyword evidence="6" id="KW-0408">Iron</keyword>
<keyword evidence="3 8" id="KW-0812">Transmembrane</keyword>
<organism evidence="9 10">
    <name type="scientific">Levilinea saccharolytica</name>
    <dbReference type="NCBI Taxonomy" id="229921"/>
    <lineage>
        <taxon>Bacteria</taxon>
        <taxon>Bacillati</taxon>
        <taxon>Chloroflexota</taxon>
        <taxon>Anaerolineae</taxon>
        <taxon>Anaerolineales</taxon>
        <taxon>Anaerolineaceae</taxon>
        <taxon>Levilinea</taxon>
    </lineage>
</organism>
<comment type="subcellular location">
    <subcellularLocation>
        <location evidence="1">Membrane</location>
    </subcellularLocation>
</comment>
<keyword evidence="2" id="KW-0349">Heme</keyword>
<dbReference type="InterPro" id="IPR034804">
    <property type="entry name" value="SQR/QFR_C/D"/>
</dbReference>
<keyword evidence="5 8" id="KW-1133">Transmembrane helix</keyword>
<proteinExistence type="predicted"/>
<dbReference type="EMBL" id="LGCM01000039">
    <property type="protein sequence ID" value="KPL80658.1"/>
    <property type="molecule type" value="Genomic_DNA"/>
</dbReference>
<dbReference type="AlphaFoldDB" id="A0A0N8GPE3"/>
<dbReference type="Pfam" id="PF01127">
    <property type="entry name" value="Sdh_cyt"/>
    <property type="match status" value="1"/>
</dbReference>
<evidence type="ECO:0000313" key="10">
    <source>
        <dbReference type="Proteomes" id="UP000050501"/>
    </source>
</evidence>
<keyword evidence="10" id="KW-1185">Reference proteome</keyword>
<dbReference type="InterPro" id="IPR039023">
    <property type="entry name" value="SdhC_prok"/>
</dbReference>
<accession>A0A0N8GPE3</accession>
<gene>
    <name evidence="9" type="ORF">ADN01_10970</name>
</gene>
<dbReference type="Proteomes" id="UP000050501">
    <property type="component" value="Unassembled WGS sequence"/>
</dbReference>
<evidence type="ECO:0000256" key="2">
    <source>
        <dbReference type="ARBA" id="ARBA00022617"/>
    </source>
</evidence>
<keyword evidence="4" id="KW-0479">Metal-binding</keyword>
<keyword evidence="7 8" id="KW-0472">Membrane</keyword>
<dbReference type="InterPro" id="IPR000701">
    <property type="entry name" value="SuccDH_FuR_B_TM-su"/>
</dbReference>
<evidence type="ECO:0000256" key="1">
    <source>
        <dbReference type="ARBA" id="ARBA00004370"/>
    </source>
</evidence>
<feature type="transmembrane region" description="Helical" evidence="8">
    <location>
        <begin position="21"/>
        <end position="42"/>
    </location>
</feature>
<protein>
    <recommendedName>
        <fullName evidence="11">Succinate dehydrogenase</fullName>
    </recommendedName>
</protein>
<dbReference type="OrthoDB" id="9789209at2"/>
<evidence type="ECO:0000256" key="7">
    <source>
        <dbReference type="ARBA" id="ARBA00023136"/>
    </source>
</evidence>
<dbReference type="GO" id="GO:0046872">
    <property type="term" value="F:metal ion binding"/>
    <property type="evidence" value="ECO:0007669"/>
    <property type="project" value="UniProtKB-KW"/>
</dbReference>